<protein>
    <submittedName>
        <fullName evidence="3">XdhC family protein</fullName>
    </submittedName>
</protein>
<accession>A0ABV7FR14</accession>
<sequence>MSNRLEKLLLEWQQNKDDLHWVLATIIQTEGSSYRKSGAMMMINSLGRYIGMLSGGCLESDIMRQSRRCWDTGENRIVEYDMREEEDLAWKLGIGCGGMVKILLQPVSLANDYLMLPELLKLISQQKTCIYRQHLDSQIPANKIVEQTNDKVHDIAKTASPRYIDHIISPPPHLLVMGAGLDVIPLISFANILGWRITLSDPRQHYGREHGFKTVSSRMHDTYSSEHYKLILSNVDAIIIMHHSLKLDAQALKLAQTSSAKYVGLLGPQHRTDRVLQQVDMTTKDLSLPLANPAGIRLGGELPESIALSIISQIHKVLEGADGKDISFYQQ</sequence>
<dbReference type="Pfam" id="PF02625">
    <property type="entry name" value="XdhC_CoxI"/>
    <property type="match status" value="1"/>
</dbReference>
<dbReference type="PANTHER" id="PTHR30388:SF4">
    <property type="entry name" value="MOLYBDENUM COFACTOR INSERTION CHAPERONE PAOD"/>
    <property type="match status" value="1"/>
</dbReference>
<dbReference type="RefSeq" id="WP_376920855.1">
    <property type="nucleotide sequence ID" value="NZ_JBHRSW010000029.1"/>
</dbReference>
<evidence type="ECO:0000259" key="1">
    <source>
        <dbReference type="Pfam" id="PF02625"/>
    </source>
</evidence>
<keyword evidence="4" id="KW-1185">Reference proteome</keyword>
<dbReference type="PANTHER" id="PTHR30388">
    <property type="entry name" value="ALDEHYDE OXIDOREDUCTASE MOLYBDENUM COFACTOR ASSEMBLY PROTEIN"/>
    <property type="match status" value="1"/>
</dbReference>
<dbReference type="Gene3D" id="3.40.50.720">
    <property type="entry name" value="NAD(P)-binding Rossmann-like Domain"/>
    <property type="match status" value="1"/>
</dbReference>
<comment type="caution">
    <text evidence="3">The sequence shown here is derived from an EMBL/GenBank/DDBJ whole genome shotgun (WGS) entry which is preliminary data.</text>
</comment>
<organism evidence="3 4">
    <name type="scientific">Agaribacter flavus</name>
    <dbReference type="NCBI Taxonomy" id="1902781"/>
    <lineage>
        <taxon>Bacteria</taxon>
        <taxon>Pseudomonadati</taxon>
        <taxon>Pseudomonadota</taxon>
        <taxon>Gammaproteobacteria</taxon>
        <taxon>Alteromonadales</taxon>
        <taxon>Alteromonadaceae</taxon>
        <taxon>Agaribacter</taxon>
    </lineage>
</organism>
<dbReference type="InterPro" id="IPR003777">
    <property type="entry name" value="XdhC_CoxI"/>
</dbReference>
<feature type="domain" description="XdhC- CoxI" evidence="1">
    <location>
        <begin position="20"/>
        <end position="81"/>
    </location>
</feature>
<name>A0ABV7FR14_9ALTE</name>
<dbReference type="EMBL" id="JBHRSW010000029">
    <property type="protein sequence ID" value="MFC3122733.1"/>
    <property type="molecule type" value="Genomic_DNA"/>
</dbReference>
<evidence type="ECO:0000313" key="4">
    <source>
        <dbReference type="Proteomes" id="UP001595478"/>
    </source>
</evidence>
<dbReference type="Pfam" id="PF13478">
    <property type="entry name" value="XdhC_C"/>
    <property type="match status" value="1"/>
</dbReference>
<dbReference type="Proteomes" id="UP001595478">
    <property type="component" value="Unassembled WGS sequence"/>
</dbReference>
<gene>
    <name evidence="3" type="ORF">ACFOHL_14000</name>
</gene>
<dbReference type="InterPro" id="IPR052698">
    <property type="entry name" value="MoCofactor_Util/Proc"/>
</dbReference>
<proteinExistence type="predicted"/>
<evidence type="ECO:0000313" key="3">
    <source>
        <dbReference type="EMBL" id="MFC3122733.1"/>
    </source>
</evidence>
<dbReference type="InterPro" id="IPR027051">
    <property type="entry name" value="XdhC_Rossmann_dom"/>
</dbReference>
<feature type="domain" description="XdhC Rossmann" evidence="2">
    <location>
        <begin position="174"/>
        <end position="314"/>
    </location>
</feature>
<reference evidence="4" key="1">
    <citation type="journal article" date="2019" name="Int. J. Syst. Evol. Microbiol.">
        <title>The Global Catalogue of Microorganisms (GCM) 10K type strain sequencing project: providing services to taxonomists for standard genome sequencing and annotation.</title>
        <authorList>
            <consortium name="The Broad Institute Genomics Platform"/>
            <consortium name="The Broad Institute Genome Sequencing Center for Infectious Disease"/>
            <person name="Wu L."/>
            <person name="Ma J."/>
        </authorList>
    </citation>
    <scope>NUCLEOTIDE SEQUENCE [LARGE SCALE GENOMIC DNA]</scope>
    <source>
        <strain evidence="4">KCTC 52473</strain>
    </source>
</reference>
<evidence type="ECO:0000259" key="2">
    <source>
        <dbReference type="Pfam" id="PF13478"/>
    </source>
</evidence>